<evidence type="ECO:0000256" key="5">
    <source>
        <dbReference type="ARBA" id="ARBA00022691"/>
    </source>
</evidence>
<dbReference type="InterPro" id="IPR007197">
    <property type="entry name" value="rSAM"/>
</dbReference>
<evidence type="ECO:0000313" key="14">
    <source>
        <dbReference type="EMBL" id="QWK91438.1"/>
    </source>
</evidence>
<dbReference type="SUPFAM" id="SSF102114">
    <property type="entry name" value="Radical SAM enzymes"/>
    <property type="match status" value="1"/>
</dbReference>
<dbReference type="Pfam" id="PF04055">
    <property type="entry name" value="Radical_SAM"/>
    <property type="match status" value="1"/>
</dbReference>
<dbReference type="GO" id="GO:0046872">
    <property type="term" value="F:metal ion binding"/>
    <property type="evidence" value="ECO:0007669"/>
    <property type="project" value="UniProtKB-KW"/>
</dbReference>
<keyword evidence="10" id="KW-0413">Isomerase</keyword>
<dbReference type="PANTHER" id="PTHR30538">
    <property type="entry name" value="LYSINE 2,3-AMINOMUTASE-RELATED"/>
    <property type="match status" value="1"/>
</dbReference>
<dbReference type="Proteomes" id="UP000679352">
    <property type="component" value="Chromosome"/>
</dbReference>
<dbReference type="KEGG" id="gfu:KM031_06030"/>
<dbReference type="PIRSF" id="PIRSF004911">
    <property type="entry name" value="DUF160"/>
    <property type="match status" value="1"/>
</dbReference>
<keyword evidence="8" id="KW-0408">Iron</keyword>
<dbReference type="GO" id="GO:0016853">
    <property type="term" value="F:isomerase activity"/>
    <property type="evidence" value="ECO:0007669"/>
    <property type="project" value="UniProtKB-KW"/>
</dbReference>
<dbReference type="EMBL" id="CP076361">
    <property type="protein sequence ID" value="QWK91438.1"/>
    <property type="molecule type" value="Genomic_DNA"/>
</dbReference>
<keyword evidence="7 12" id="KW-0663">Pyridoxal phosphate</keyword>
<feature type="binding site" evidence="11">
    <location>
        <position position="99"/>
    </location>
    <ligand>
        <name>[4Fe-4S] cluster</name>
        <dbReference type="ChEBI" id="CHEBI:49883"/>
        <note>4Fe-4S-S-AdoMet</note>
    </ligand>
</feature>
<keyword evidence="4 11" id="KW-0004">4Fe-4S</keyword>
<organism evidence="14 15">
    <name type="scientific">Gemmobacter fulvus</name>
    <dbReference type="NCBI Taxonomy" id="2840474"/>
    <lineage>
        <taxon>Bacteria</taxon>
        <taxon>Pseudomonadati</taxon>
        <taxon>Pseudomonadota</taxon>
        <taxon>Alphaproteobacteria</taxon>
        <taxon>Rhodobacterales</taxon>
        <taxon>Paracoccaceae</taxon>
        <taxon>Gemmobacter</taxon>
    </lineage>
</organism>
<keyword evidence="6 11" id="KW-0479">Metal-binding</keyword>
<evidence type="ECO:0000256" key="9">
    <source>
        <dbReference type="ARBA" id="ARBA00023014"/>
    </source>
</evidence>
<evidence type="ECO:0000256" key="3">
    <source>
        <dbReference type="ARBA" id="ARBA00008703"/>
    </source>
</evidence>
<evidence type="ECO:0000256" key="10">
    <source>
        <dbReference type="ARBA" id="ARBA00023235"/>
    </source>
</evidence>
<comment type="similarity">
    <text evidence="3">Belongs to the radical SAM superfamily. KamA family.</text>
</comment>
<dbReference type="SFLD" id="SFLDS00029">
    <property type="entry name" value="Radical_SAM"/>
    <property type="match status" value="1"/>
</dbReference>
<comment type="cofactor">
    <cofactor evidence="2">
        <name>[4Fe-4S] cluster</name>
        <dbReference type="ChEBI" id="CHEBI:49883"/>
    </cofactor>
</comment>
<dbReference type="GO" id="GO:0051539">
    <property type="term" value="F:4 iron, 4 sulfur cluster binding"/>
    <property type="evidence" value="ECO:0007669"/>
    <property type="project" value="UniProtKB-KW"/>
</dbReference>
<evidence type="ECO:0000256" key="6">
    <source>
        <dbReference type="ARBA" id="ARBA00022723"/>
    </source>
</evidence>
<dbReference type="PROSITE" id="PS51918">
    <property type="entry name" value="RADICAL_SAM"/>
    <property type="match status" value="1"/>
</dbReference>
<feature type="binding site" evidence="11">
    <location>
        <position position="106"/>
    </location>
    <ligand>
        <name>[4Fe-4S] cluster</name>
        <dbReference type="ChEBI" id="CHEBI:49883"/>
        <note>4Fe-4S-S-AdoMet</note>
    </ligand>
</feature>
<evidence type="ECO:0000256" key="7">
    <source>
        <dbReference type="ARBA" id="ARBA00022898"/>
    </source>
</evidence>
<dbReference type="InterPro" id="IPR025895">
    <property type="entry name" value="LAM_C_dom"/>
</dbReference>
<comment type="cofactor">
    <cofactor evidence="1 12">
        <name>pyridoxal 5'-phosphate</name>
        <dbReference type="ChEBI" id="CHEBI:597326"/>
    </cofactor>
</comment>
<dbReference type="NCBIfam" id="TIGR03822">
    <property type="entry name" value="AblA_like_2"/>
    <property type="match status" value="1"/>
</dbReference>
<keyword evidence="15" id="KW-1185">Reference proteome</keyword>
<gene>
    <name evidence="14" type="ORF">KM031_06030</name>
</gene>
<sequence length="344" mass="37178">MPPALTTVQDLLHSGLATVDDAPALAEVAQEFRIRISPQMRAAMEQGDGLAAQFVPTVAESTIRPEELADPIGDARFSPAPGLTHRYPDRVILAATQTCEVYCRFCFRRETVGAAGALPEADLVQALDHIRHHPAIREVILTGGDPLSLSPRRVAALLTRIAAIDHVEVVRFHTRVPMVAPERITDDLLAALDVRPAVYVVVHTNHPNELTEAAKLALRRLTRAGVPLLAQTVLLRGVNDDAAVLEALFRGLIAQRVKPYYLHHCDLAKGTSHFRTTIAEGQAIMAALRGRLSGLALPTYVLDIPGGAGKVPIGPGYLHPGDVPGRHLVTDWQGGVHPYDDPAR</sequence>
<dbReference type="SFLD" id="SFLDG01070">
    <property type="entry name" value="PLP-dependent"/>
    <property type="match status" value="1"/>
</dbReference>
<dbReference type="InterPro" id="IPR003739">
    <property type="entry name" value="Lys_aminomutase/Glu_NH3_mut"/>
</dbReference>
<protein>
    <submittedName>
        <fullName evidence="14">Lysine-2,3-aminomutase-like protein</fullName>
    </submittedName>
</protein>
<dbReference type="InterPro" id="IPR013785">
    <property type="entry name" value="Aldolase_TIM"/>
</dbReference>
<evidence type="ECO:0000256" key="11">
    <source>
        <dbReference type="PIRSR" id="PIRSR004911-1"/>
    </source>
</evidence>
<dbReference type="InterPro" id="IPR058240">
    <property type="entry name" value="rSAM_sf"/>
</dbReference>
<evidence type="ECO:0000256" key="1">
    <source>
        <dbReference type="ARBA" id="ARBA00001933"/>
    </source>
</evidence>
<dbReference type="CDD" id="cd01335">
    <property type="entry name" value="Radical_SAM"/>
    <property type="match status" value="1"/>
</dbReference>
<evidence type="ECO:0000256" key="12">
    <source>
        <dbReference type="PIRSR" id="PIRSR603739-50"/>
    </source>
</evidence>
<reference evidence="14" key="1">
    <citation type="submission" date="2021-06" db="EMBL/GenBank/DDBJ databases">
        <title>Direct submission.</title>
        <authorList>
            <person name="Lee C.-S."/>
            <person name="Jin L."/>
        </authorList>
    </citation>
    <scope>NUCLEOTIDE SEQUENCE</scope>
    <source>
        <strain evidence="14">Con5</strain>
    </source>
</reference>
<dbReference type="InterPro" id="IPR022447">
    <property type="entry name" value="Lys_aminomutase-rel"/>
</dbReference>
<evidence type="ECO:0000256" key="8">
    <source>
        <dbReference type="ARBA" id="ARBA00023004"/>
    </source>
</evidence>
<dbReference type="Pfam" id="PF12544">
    <property type="entry name" value="LAM_C"/>
    <property type="match status" value="1"/>
</dbReference>
<evidence type="ECO:0000313" key="15">
    <source>
        <dbReference type="Proteomes" id="UP000679352"/>
    </source>
</evidence>
<evidence type="ECO:0000256" key="2">
    <source>
        <dbReference type="ARBA" id="ARBA00001966"/>
    </source>
</evidence>
<evidence type="ECO:0000259" key="13">
    <source>
        <dbReference type="PROSITE" id="PS51918"/>
    </source>
</evidence>
<feature type="binding site" evidence="11">
    <location>
        <position position="103"/>
    </location>
    <ligand>
        <name>[4Fe-4S] cluster</name>
        <dbReference type="ChEBI" id="CHEBI:49883"/>
        <note>4Fe-4S-S-AdoMet</note>
    </ligand>
</feature>
<dbReference type="Gene3D" id="3.20.20.70">
    <property type="entry name" value="Aldolase class I"/>
    <property type="match status" value="1"/>
</dbReference>
<keyword evidence="9 11" id="KW-0411">Iron-sulfur</keyword>
<evidence type="ECO:0000256" key="4">
    <source>
        <dbReference type="ARBA" id="ARBA00022485"/>
    </source>
</evidence>
<accession>A0A975P9E5</accession>
<dbReference type="PANTHER" id="PTHR30538:SF1">
    <property type="entry name" value="L-LYSINE 2,3-AMINOMUTASE"/>
    <property type="match status" value="1"/>
</dbReference>
<name>A0A975P9E5_9RHOB</name>
<feature type="modified residue" description="N6-(pyridoxal phosphate)lysine" evidence="12">
    <location>
        <position position="310"/>
    </location>
</feature>
<keyword evidence="5" id="KW-0949">S-adenosyl-L-methionine</keyword>
<dbReference type="RefSeq" id="WP_215503629.1">
    <property type="nucleotide sequence ID" value="NZ_CP076361.1"/>
</dbReference>
<dbReference type="AlphaFoldDB" id="A0A975P9E5"/>
<dbReference type="NCBIfam" id="TIGR00238">
    <property type="entry name" value="KamA family radical SAM protein"/>
    <property type="match status" value="1"/>
</dbReference>
<proteinExistence type="inferred from homology"/>
<feature type="domain" description="Radical SAM core" evidence="13">
    <location>
        <begin position="85"/>
        <end position="295"/>
    </location>
</feature>